<comment type="caution">
    <text evidence="2">The sequence shown here is derived from an EMBL/GenBank/DDBJ whole genome shotgun (WGS) entry which is preliminary data.</text>
</comment>
<reference evidence="2 3" key="1">
    <citation type="submission" date="2020-08" db="EMBL/GenBank/DDBJ databases">
        <title>Genomic Encyclopedia of Type Strains, Phase IV (KMG-IV): sequencing the most valuable type-strain genomes for metagenomic binning, comparative biology and taxonomic classification.</title>
        <authorList>
            <person name="Goeker M."/>
        </authorList>
    </citation>
    <scope>NUCLEOTIDE SEQUENCE [LARGE SCALE GENOMIC DNA]</scope>
    <source>
        <strain evidence="2 3">YC6886</strain>
    </source>
</reference>
<sequence>MSDIDPKTHPEQWMEEKAGEGARKVRGYCDELKDATRRHPAQALAIAFGAGYAARSLPLFRTAGLTLRGIAGAAPYVLALIGAARAYEAIRNERMAQAMEAEGPTPTPFPNSQG</sequence>
<dbReference type="EMBL" id="JACHFD010000001">
    <property type="protein sequence ID" value="MBB5350110.1"/>
    <property type="molecule type" value="Genomic_DNA"/>
</dbReference>
<dbReference type="RefSeq" id="WP_184015157.1">
    <property type="nucleotide sequence ID" value="NZ_JACHFD010000001.1"/>
</dbReference>
<evidence type="ECO:0000256" key="1">
    <source>
        <dbReference type="SAM" id="MobiDB-lite"/>
    </source>
</evidence>
<evidence type="ECO:0000313" key="2">
    <source>
        <dbReference type="EMBL" id="MBB5350110.1"/>
    </source>
</evidence>
<organism evidence="2 3">
    <name type="scientific">Haloferula luteola</name>
    <dbReference type="NCBI Taxonomy" id="595692"/>
    <lineage>
        <taxon>Bacteria</taxon>
        <taxon>Pseudomonadati</taxon>
        <taxon>Verrucomicrobiota</taxon>
        <taxon>Verrucomicrobiia</taxon>
        <taxon>Verrucomicrobiales</taxon>
        <taxon>Verrucomicrobiaceae</taxon>
        <taxon>Haloferula</taxon>
    </lineage>
</organism>
<dbReference type="AlphaFoldDB" id="A0A840V834"/>
<protein>
    <submittedName>
        <fullName evidence="2">Uncharacterized protein</fullName>
    </submittedName>
</protein>
<proteinExistence type="predicted"/>
<feature type="region of interest" description="Disordered" evidence="1">
    <location>
        <begin position="1"/>
        <end position="21"/>
    </location>
</feature>
<keyword evidence="3" id="KW-1185">Reference proteome</keyword>
<evidence type="ECO:0000313" key="3">
    <source>
        <dbReference type="Proteomes" id="UP000557717"/>
    </source>
</evidence>
<name>A0A840V834_9BACT</name>
<accession>A0A840V834</accession>
<dbReference type="Proteomes" id="UP000557717">
    <property type="component" value="Unassembled WGS sequence"/>
</dbReference>
<gene>
    <name evidence="2" type="ORF">HNR46_000331</name>
</gene>